<accession>A0A127QGN1</accession>
<evidence type="ECO:0000313" key="2">
    <source>
        <dbReference type="EMBL" id="AMP09237.1"/>
    </source>
</evidence>
<sequence>MAAAIQQKSGFEKWQDGLSNASSDAKWNSHDCDIRAAVNEYNYHLMKTNGYFSLDWQLIKAMVWVESGAESPEWKTKPMQIGVPGDPGLSSFLSGKEGGDLIIPPSYKNYFSRSAVAVNPIQNIRAGIGYVLIRMARMDYATILDSDSKTYDVMVKSGDSLDRIAKEKGTTVDLLRRLNRDTTLLRPGQKLMYQKASVQRVITGWRSITPSTIAQRYNGGGDPNYEKKLDYALMLIKQGKVAECTQ</sequence>
<dbReference type="InterPro" id="IPR018392">
    <property type="entry name" value="LysM"/>
</dbReference>
<evidence type="ECO:0000259" key="1">
    <source>
        <dbReference type="PROSITE" id="PS51782"/>
    </source>
</evidence>
<dbReference type="InterPro" id="IPR036779">
    <property type="entry name" value="LysM_dom_sf"/>
</dbReference>
<dbReference type="Gene3D" id="3.10.350.10">
    <property type="entry name" value="LysM domain"/>
    <property type="match status" value="1"/>
</dbReference>
<dbReference type="SMART" id="SM00257">
    <property type="entry name" value="LysM"/>
    <property type="match status" value="1"/>
</dbReference>
<dbReference type="RefSeq" id="WP_061532820.1">
    <property type="nucleotide sequence ID" value="NZ_CP013233.1"/>
</dbReference>
<dbReference type="AlphaFoldDB" id="A0A127QGN1"/>
<dbReference type="OrthoDB" id="7282926at2"/>
<dbReference type="SUPFAM" id="SSF54106">
    <property type="entry name" value="LysM domain"/>
    <property type="match status" value="1"/>
</dbReference>
<gene>
    <name evidence="2" type="ORF">CAter282_1448</name>
</gene>
<dbReference type="Proteomes" id="UP000071778">
    <property type="component" value="Chromosome"/>
</dbReference>
<keyword evidence="3" id="KW-1185">Reference proteome</keyword>
<dbReference type="PATRIC" id="fig|279058.17.peg.1553"/>
<dbReference type="EMBL" id="CP013235">
    <property type="protein sequence ID" value="AMP09237.1"/>
    <property type="molecule type" value="Genomic_DNA"/>
</dbReference>
<organism evidence="2 3">
    <name type="scientific">Collimonas arenae</name>
    <dbReference type="NCBI Taxonomy" id="279058"/>
    <lineage>
        <taxon>Bacteria</taxon>
        <taxon>Pseudomonadati</taxon>
        <taxon>Pseudomonadota</taxon>
        <taxon>Betaproteobacteria</taxon>
        <taxon>Burkholderiales</taxon>
        <taxon>Oxalobacteraceae</taxon>
        <taxon>Collimonas</taxon>
    </lineage>
</organism>
<protein>
    <submittedName>
        <fullName evidence="2">LysM domain protein</fullName>
    </submittedName>
</protein>
<dbReference type="Pfam" id="PF01476">
    <property type="entry name" value="LysM"/>
    <property type="match status" value="1"/>
</dbReference>
<reference evidence="2 3" key="1">
    <citation type="submission" date="2015-11" db="EMBL/GenBank/DDBJ databases">
        <title>Exploring the genomic traits of fungus-feeding bacterial genus Collimonas.</title>
        <authorList>
            <person name="Song C."/>
            <person name="Schmidt R."/>
            <person name="de Jager V."/>
            <person name="Krzyzanowska D."/>
            <person name="Jongedijk E."/>
            <person name="Cankar K."/>
            <person name="Beekwilder J."/>
            <person name="van Veen A."/>
            <person name="de Boer W."/>
            <person name="van Veen J.A."/>
            <person name="Garbeva P."/>
        </authorList>
    </citation>
    <scope>NUCLEOTIDE SEQUENCE [LARGE SCALE GENOMIC DNA]</scope>
    <source>
        <strain evidence="2 3">Ter282</strain>
    </source>
</reference>
<feature type="domain" description="LysM" evidence="1">
    <location>
        <begin position="151"/>
        <end position="198"/>
    </location>
</feature>
<dbReference type="CDD" id="cd00118">
    <property type="entry name" value="LysM"/>
    <property type="match status" value="1"/>
</dbReference>
<dbReference type="PROSITE" id="PS51782">
    <property type="entry name" value="LYSM"/>
    <property type="match status" value="1"/>
</dbReference>
<proteinExistence type="predicted"/>
<evidence type="ECO:0000313" key="3">
    <source>
        <dbReference type="Proteomes" id="UP000071778"/>
    </source>
</evidence>
<name>A0A127QGN1_9BURK</name>